<accession>A0A2A2L808</accession>
<proteinExistence type="predicted"/>
<name>A0A2A2L808_9BILA</name>
<organism evidence="1 2">
    <name type="scientific">Diploscapter pachys</name>
    <dbReference type="NCBI Taxonomy" id="2018661"/>
    <lineage>
        <taxon>Eukaryota</taxon>
        <taxon>Metazoa</taxon>
        <taxon>Ecdysozoa</taxon>
        <taxon>Nematoda</taxon>
        <taxon>Chromadorea</taxon>
        <taxon>Rhabditida</taxon>
        <taxon>Rhabditina</taxon>
        <taxon>Rhabditomorpha</taxon>
        <taxon>Rhabditoidea</taxon>
        <taxon>Rhabditidae</taxon>
        <taxon>Diploscapter</taxon>
    </lineage>
</organism>
<dbReference type="AlphaFoldDB" id="A0A2A2L808"/>
<dbReference type="EMBL" id="LIAE01007070">
    <property type="protein sequence ID" value="PAV82303.1"/>
    <property type="molecule type" value="Genomic_DNA"/>
</dbReference>
<evidence type="ECO:0000313" key="1">
    <source>
        <dbReference type="EMBL" id="PAV82303.1"/>
    </source>
</evidence>
<dbReference type="Proteomes" id="UP000218231">
    <property type="component" value="Unassembled WGS sequence"/>
</dbReference>
<evidence type="ECO:0000313" key="2">
    <source>
        <dbReference type="Proteomes" id="UP000218231"/>
    </source>
</evidence>
<reference evidence="1 2" key="1">
    <citation type="journal article" date="2017" name="Curr. Biol.">
        <title>Genome architecture and evolution of a unichromosomal asexual nematode.</title>
        <authorList>
            <person name="Fradin H."/>
            <person name="Zegar C."/>
            <person name="Gutwein M."/>
            <person name="Lucas J."/>
            <person name="Kovtun M."/>
            <person name="Corcoran D."/>
            <person name="Baugh L.R."/>
            <person name="Kiontke K."/>
            <person name="Gunsalus K."/>
            <person name="Fitch D.H."/>
            <person name="Piano F."/>
        </authorList>
    </citation>
    <scope>NUCLEOTIDE SEQUENCE [LARGE SCALE GENOMIC DNA]</scope>
    <source>
        <strain evidence="1">PF1309</strain>
    </source>
</reference>
<sequence>MQQWIAQKGTTTTTNFIILEWNKAKWNGRDKRSARAELKPGLLSASLPLLRTSRIGLLPQSVSRRPGDVCCVCRGQPNHQQMALWKKWKAVGRLSGKAGLRVHQSEMAVGCVEMEIRNEWRRREREREEVRNMPKLSGLYKRVKLDFAKGNDQSLRFALNVQVSIHLSNCTARRMEKIHLGYVRNTRRDVLEKKEIQRYTAQTDKTEADKGRDNYINISCIAVLLH</sequence>
<gene>
    <name evidence="1" type="ORF">WR25_07252</name>
</gene>
<keyword evidence="2" id="KW-1185">Reference proteome</keyword>
<protein>
    <submittedName>
        <fullName evidence="1">Uncharacterized protein</fullName>
    </submittedName>
</protein>
<comment type="caution">
    <text evidence="1">The sequence shown here is derived from an EMBL/GenBank/DDBJ whole genome shotgun (WGS) entry which is preliminary data.</text>
</comment>